<feature type="DNA-binding region" description="HMG box" evidence="2">
    <location>
        <begin position="148"/>
        <end position="220"/>
    </location>
</feature>
<dbReference type="Gene3D" id="1.10.30.10">
    <property type="entry name" value="High mobility group box domain"/>
    <property type="match status" value="2"/>
</dbReference>
<dbReference type="SUPFAM" id="SSF47095">
    <property type="entry name" value="HMG-box"/>
    <property type="match status" value="2"/>
</dbReference>
<protein>
    <submittedName>
        <fullName evidence="7">TFAM protein</fullName>
    </submittedName>
</protein>
<organism evidence="7 8">
    <name type="scientific">Symbiodinium pilosum</name>
    <name type="common">Dinoflagellate</name>
    <dbReference type="NCBI Taxonomy" id="2952"/>
    <lineage>
        <taxon>Eukaryota</taxon>
        <taxon>Sar</taxon>
        <taxon>Alveolata</taxon>
        <taxon>Dinophyceae</taxon>
        <taxon>Suessiales</taxon>
        <taxon>Symbiodiniaceae</taxon>
        <taxon>Symbiodinium</taxon>
    </lineage>
</organism>
<dbReference type="OrthoDB" id="416309at2759"/>
<evidence type="ECO:0000256" key="3">
    <source>
        <dbReference type="SAM" id="Coils"/>
    </source>
</evidence>
<keyword evidence="8" id="KW-1185">Reference proteome</keyword>
<keyword evidence="5" id="KW-0732">Signal</keyword>
<dbReference type="InterPro" id="IPR009071">
    <property type="entry name" value="HMG_box_dom"/>
</dbReference>
<dbReference type="GO" id="GO:0006357">
    <property type="term" value="P:regulation of transcription by RNA polymerase II"/>
    <property type="evidence" value="ECO:0007669"/>
    <property type="project" value="TreeGrafter"/>
</dbReference>
<evidence type="ECO:0000256" key="1">
    <source>
        <dbReference type="ARBA" id="ARBA00023125"/>
    </source>
</evidence>
<feature type="chain" id="PRO_5032853245" evidence="5">
    <location>
        <begin position="19"/>
        <end position="226"/>
    </location>
</feature>
<feature type="coiled-coil region" evidence="3">
    <location>
        <begin position="191"/>
        <end position="222"/>
    </location>
</feature>
<name>A0A812XX99_SYMPI</name>
<accession>A0A812XX99</accession>
<keyword evidence="1 2" id="KW-0238">DNA-binding</keyword>
<proteinExistence type="predicted"/>
<feature type="domain" description="HMG box" evidence="6">
    <location>
        <begin position="53"/>
        <end position="121"/>
    </location>
</feature>
<dbReference type="InterPro" id="IPR050342">
    <property type="entry name" value="HMGB"/>
</dbReference>
<keyword evidence="2" id="KW-0539">Nucleus</keyword>
<comment type="caution">
    <text evidence="7">The sequence shown here is derived from an EMBL/GenBank/DDBJ whole genome shotgun (WGS) entry which is preliminary data.</text>
</comment>
<gene>
    <name evidence="7" type="primary">TFAM</name>
    <name evidence="7" type="ORF">SPIL2461_LOCUS21952</name>
</gene>
<evidence type="ECO:0000313" key="7">
    <source>
        <dbReference type="EMBL" id="CAE7755573.1"/>
    </source>
</evidence>
<dbReference type="AlphaFoldDB" id="A0A812XX99"/>
<dbReference type="SMART" id="SM00398">
    <property type="entry name" value="HMG"/>
    <property type="match status" value="2"/>
</dbReference>
<dbReference type="Pfam" id="PF00505">
    <property type="entry name" value="HMG_box"/>
    <property type="match status" value="2"/>
</dbReference>
<dbReference type="PANTHER" id="PTHR48112">
    <property type="entry name" value="HIGH MOBILITY GROUP PROTEIN DSP1"/>
    <property type="match status" value="1"/>
</dbReference>
<feature type="non-terminal residue" evidence="7">
    <location>
        <position position="226"/>
    </location>
</feature>
<dbReference type="GO" id="GO:0005634">
    <property type="term" value="C:nucleus"/>
    <property type="evidence" value="ECO:0007669"/>
    <property type="project" value="UniProtKB-UniRule"/>
</dbReference>
<feature type="region of interest" description="Disordered" evidence="4">
    <location>
        <begin position="126"/>
        <end position="150"/>
    </location>
</feature>
<keyword evidence="3" id="KW-0175">Coiled coil</keyword>
<dbReference type="Proteomes" id="UP000649617">
    <property type="component" value="Unassembled WGS sequence"/>
</dbReference>
<dbReference type="EMBL" id="CAJNIZ010046745">
    <property type="protein sequence ID" value="CAE7755573.1"/>
    <property type="molecule type" value="Genomic_DNA"/>
</dbReference>
<dbReference type="GO" id="GO:0003677">
    <property type="term" value="F:DNA binding"/>
    <property type="evidence" value="ECO:0007669"/>
    <property type="project" value="UniProtKB-UniRule"/>
</dbReference>
<reference evidence="7" key="1">
    <citation type="submission" date="2021-02" db="EMBL/GenBank/DDBJ databases">
        <authorList>
            <person name="Dougan E. K."/>
            <person name="Rhodes N."/>
            <person name="Thang M."/>
            <person name="Chan C."/>
        </authorList>
    </citation>
    <scope>NUCLEOTIDE SEQUENCE</scope>
</reference>
<feature type="DNA-binding region" description="HMG box" evidence="2">
    <location>
        <begin position="53"/>
        <end position="121"/>
    </location>
</feature>
<evidence type="ECO:0000256" key="5">
    <source>
        <dbReference type="SAM" id="SignalP"/>
    </source>
</evidence>
<feature type="signal peptide" evidence="5">
    <location>
        <begin position="1"/>
        <end position="18"/>
    </location>
</feature>
<dbReference type="PROSITE" id="PS50118">
    <property type="entry name" value="HMG_BOX_2"/>
    <property type="match status" value="2"/>
</dbReference>
<feature type="domain" description="HMG box" evidence="6">
    <location>
        <begin position="148"/>
        <end position="220"/>
    </location>
</feature>
<dbReference type="PANTHER" id="PTHR48112:SF22">
    <property type="entry name" value="MITOCHONDRIAL TRANSCRIPTION FACTOR A, ISOFORM B"/>
    <property type="match status" value="1"/>
</dbReference>
<sequence>TSLLVALLWALVTKSALQFTPVLSRPDQSSRVTLEAAKRKAASAKKVDLDNPPKRPLSGYMRYMMDVRPEVAKAMGDAKITEIAKEIGARWRKLPDTKKKPYQKAFEADKKEFEKQKKAFLDAGGVMPTRRTRGSTRTGKAKKDPNMPKRPKSAYILWVSDNYAALKKKVMAKDPGAAPTEVMKEAGAAWKKLAAASKKKYNTEAEKLKKEYTKEMEEYRKTNPLP</sequence>
<dbReference type="InterPro" id="IPR036910">
    <property type="entry name" value="HMG_box_dom_sf"/>
</dbReference>
<evidence type="ECO:0000256" key="2">
    <source>
        <dbReference type="PROSITE-ProRule" id="PRU00267"/>
    </source>
</evidence>
<evidence type="ECO:0000313" key="8">
    <source>
        <dbReference type="Proteomes" id="UP000649617"/>
    </source>
</evidence>
<evidence type="ECO:0000259" key="6">
    <source>
        <dbReference type="PROSITE" id="PS50118"/>
    </source>
</evidence>
<evidence type="ECO:0000256" key="4">
    <source>
        <dbReference type="SAM" id="MobiDB-lite"/>
    </source>
</evidence>